<dbReference type="KEGG" id="tpal:117642130"/>
<evidence type="ECO:0000259" key="3">
    <source>
        <dbReference type="Pfam" id="PF04676"/>
    </source>
</evidence>
<feature type="domain" description="Cwf19-like C-terminal" evidence="4">
    <location>
        <begin position="306"/>
        <end position="424"/>
    </location>
</feature>
<evidence type="ECO:0000313" key="6">
    <source>
        <dbReference type="RefSeq" id="XP_034235873.1"/>
    </source>
</evidence>
<feature type="region of interest" description="Disordered" evidence="2">
    <location>
        <begin position="284"/>
        <end position="308"/>
    </location>
</feature>
<dbReference type="SUPFAM" id="SSF54197">
    <property type="entry name" value="HIT-like"/>
    <property type="match status" value="1"/>
</dbReference>
<dbReference type="OrthoDB" id="444325at2759"/>
<reference evidence="6" key="1">
    <citation type="submission" date="2025-08" db="UniProtKB">
        <authorList>
            <consortium name="RefSeq"/>
        </authorList>
    </citation>
    <scope>IDENTIFICATION</scope>
    <source>
        <tissue evidence="6">Total insect</tissue>
    </source>
</reference>
<dbReference type="InterPro" id="IPR029052">
    <property type="entry name" value="Metallo-depent_PP-like"/>
</dbReference>
<accession>A0A6P8Y8B2</accession>
<evidence type="ECO:0000256" key="1">
    <source>
        <dbReference type="ARBA" id="ARBA00006795"/>
    </source>
</evidence>
<dbReference type="GO" id="GO:0071014">
    <property type="term" value="C:post-mRNA release spliceosomal complex"/>
    <property type="evidence" value="ECO:0007669"/>
    <property type="project" value="TreeGrafter"/>
</dbReference>
<dbReference type="PANTHER" id="PTHR12072">
    <property type="entry name" value="CWF19, CELL CYCLE CONTROL PROTEIN"/>
    <property type="match status" value="1"/>
</dbReference>
<dbReference type="AlphaFoldDB" id="A0A6P8Y8B2"/>
<dbReference type="Gene3D" id="3.30.428.10">
    <property type="entry name" value="HIT-like"/>
    <property type="match status" value="1"/>
</dbReference>
<dbReference type="InterPro" id="IPR036265">
    <property type="entry name" value="HIT-like_sf"/>
</dbReference>
<dbReference type="InterPro" id="IPR040194">
    <property type="entry name" value="Cwf19-like"/>
</dbReference>
<gene>
    <name evidence="6" type="primary">LOC117642130</name>
</gene>
<dbReference type="Pfam" id="PF04676">
    <property type="entry name" value="CwfJ_C_2"/>
    <property type="match status" value="1"/>
</dbReference>
<evidence type="ECO:0000313" key="5">
    <source>
        <dbReference type="Proteomes" id="UP000515158"/>
    </source>
</evidence>
<dbReference type="GO" id="GO:0061632">
    <property type="term" value="F:RNA lariat debranching enzyme activator activity"/>
    <property type="evidence" value="ECO:0007669"/>
    <property type="project" value="TreeGrafter"/>
</dbReference>
<feature type="compositionally biased region" description="Basic and acidic residues" evidence="2">
    <location>
        <begin position="287"/>
        <end position="308"/>
    </location>
</feature>
<dbReference type="InterPro" id="IPR006768">
    <property type="entry name" value="Cwf19-like_C_dom-1"/>
</dbReference>
<keyword evidence="5" id="KW-1185">Reference proteome</keyword>
<dbReference type="InterPro" id="IPR006767">
    <property type="entry name" value="Cwf19-like_C_dom-2"/>
</dbReference>
<protein>
    <submittedName>
        <fullName evidence="6">CWF19-like protein 1</fullName>
    </submittedName>
</protein>
<dbReference type="FunCoup" id="A0A6P8Y8B2">
    <property type="interactions" value="1931"/>
</dbReference>
<sequence length="525" mass="58945">MGDKLKLLVAGDVRGNFKALMKRVSTVNDKNGPFDYLLCVGDFFGPSDSEWNAIKNGSIPVPVTTYVLGPNSDEHTSKYSDINGCELCPNISYLGKRGVFTTSDGLRIAYVSGQKEGTSDTSFSENDVMCVRDVCYKGQSNFKGVDILVTSCWPNGISQNHQKAESNLPSGSPLLSWLAAHIKPRYIFSGMHDVYYDRPPYKNEAAPGDTSQHNTRFMALASVGNPSKQKWLYALNIVPMEHMRASELLQGTTDETKSPFPGLAYFSNPTGSQEKANQFFYDMNAPNDRRGGKRGRFDDGGQDRKKRERPVFDQAKCWFCLASPEVEKHLVISVGTHAYLAMAKGGLVEDHVLILPVEHHQSTAEAPQDVLDEIEKFKSAIKKACSKQKKAVVFYERNYKTSHMQIQAIPIPENATKELREIFQESAEAEGFELDELPEHAKLDQVAGPRAPYFYVQLPNGDKLFHRIKKSFSLNFGREVLASGPILDREHMADWKDVKQDKVEEVALVKRFREAFQPYDFTLVE</sequence>
<dbReference type="Pfam" id="PF04677">
    <property type="entry name" value="CwfJ_C_1"/>
    <property type="match status" value="1"/>
</dbReference>
<dbReference type="InParanoid" id="A0A6P8Y8B2"/>
<evidence type="ECO:0000256" key="2">
    <source>
        <dbReference type="SAM" id="MobiDB-lite"/>
    </source>
</evidence>
<proteinExistence type="inferred from homology"/>
<comment type="similarity">
    <text evidence="1">Belongs to the CWF19 family.</text>
</comment>
<feature type="domain" description="Cwf19-like protein C-terminal" evidence="3">
    <location>
        <begin position="436"/>
        <end position="522"/>
    </location>
</feature>
<evidence type="ECO:0000259" key="4">
    <source>
        <dbReference type="Pfam" id="PF04677"/>
    </source>
</evidence>
<dbReference type="Proteomes" id="UP000515158">
    <property type="component" value="Unplaced"/>
</dbReference>
<dbReference type="CDD" id="cd07380">
    <property type="entry name" value="MPP_CWF19_N"/>
    <property type="match status" value="1"/>
</dbReference>
<dbReference type="RefSeq" id="XP_034235873.1">
    <property type="nucleotide sequence ID" value="XM_034379982.1"/>
</dbReference>
<dbReference type="SUPFAM" id="SSF56300">
    <property type="entry name" value="Metallo-dependent phosphatases"/>
    <property type="match status" value="1"/>
</dbReference>
<name>A0A6P8Y8B2_THRPL</name>
<organism evidence="6">
    <name type="scientific">Thrips palmi</name>
    <name type="common">Melon thrips</name>
    <dbReference type="NCBI Taxonomy" id="161013"/>
    <lineage>
        <taxon>Eukaryota</taxon>
        <taxon>Metazoa</taxon>
        <taxon>Ecdysozoa</taxon>
        <taxon>Arthropoda</taxon>
        <taxon>Hexapoda</taxon>
        <taxon>Insecta</taxon>
        <taxon>Pterygota</taxon>
        <taxon>Neoptera</taxon>
        <taxon>Paraneoptera</taxon>
        <taxon>Thysanoptera</taxon>
        <taxon>Terebrantia</taxon>
        <taxon>Thripoidea</taxon>
        <taxon>Thripidae</taxon>
        <taxon>Thrips</taxon>
    </lineage>
</organism>
<dbReference type="GO" id="GO:0000398">
    <property type="term" value="P:mRNA splicing, via spliceosome"/>
    <property type="evidence" value="ECO:0007669"/>
    <property type="project" value="TreeGrafter"/>
</dbReference>
<dbReference type="GeneID" id="117642130"/>
<dbReference type="PANTHER" id="PTHR12072:SF4">
    <property type="entry name" value="CWF19-LIKE PROTEIN 1"/>
    <property type="match status" value="1"/>
</dbReference>